<dbReference type="Pfam" id="PF01548">
    <property type="entry name" value="DEDD_Tnp_IS110"/>
    <property type="match status" value="1"/>
</dbReference>
<feature type="domain" description="Transposase IS116/IS110/IS902 C-terminal" evidence="2">
    <location>
        <begin position="257"/>
        <end position="335"/>
    </location>
</feature>
<accession>A0ABZ3IYA3</accession>
<dbReference type="InterPro" id="IPR047650">
    <property type="entry name" value="Transpos_IS110"/>
</dbReference>
<dbReference type="InterPro" id="IPR003346">
    <property type="entry name" value="Transposase_20"/>
</dbReference>
<evidence type="ECO:0000313" key="4">
    <source>
        <dbReference type="Proteomes" id="UP000216052"/>
    </source>
</evidence>
<feature type="domain" description="Transposase IS110-like N-terminal" evidence="1">
    <location>
        <begin position="9"/>
        <end position="158"/>
    </location>
</feature>
<evidence type="ECO:0000259" key="2">
    <source>
        <dbReference type="Pfam" id="PF02371"/>
    </source>
</evidence>
<dbReference type="Pfam" id="PF02371">
    <property type="entry name" value="Transposase_20"/>
    <property type="match status" value="1"/>
</dbReference>
<evidence type="ECO:0000313" key="3">
    <source>
        <dbReference type="EMBL" id="XFO70676.1"/>
    </source>
</evidence>
<dbReference type="Proteomes" id="UP000216052">
    <property type="component" value="Chromosome"/>
</dbReference>
<dbReference type="EMBL" id="CP155571">
    <property type="protein sequence ID" value="XFO70676.1"/>
    <property type="molecule type" value="Genomic_DNA"/>
</dbReference>
<name>A0ABZ3IYA3_SPOA4</name>
<dbReference type="RefSeq" id="WP_373657594.1">
    <property type="nucleotide sequence ID" value="NZ_CP155571.1"/>
</dbReference>
<protein>
    <submittedName>
        <fullName evidence="3">IS110 family transposase ISCsa3</fullName>
    </submittedName>
</protein>
<sequence length="394" mass="44838">MEALLECCCGIDVHRDSLQVCILKGLTDNPEVIRAEFKTMQQDLQELVQWLVRHDCNHIAMESTGVYWRPVYEAIEEFHSNYQSLLVVNAHHMRNLPGRKSDIKDSEWIATLLRHGLLSPSFIPDKITRTLREYSRLYRSFTGEKSRYVNRLEKFLQTHGFKLSSVISNIYGVSGRRLLYKLSEKGYLLSADVIEAVDRRVKASNEEIHAAIKGKLTLLERRLLHTLLTKIDQVQSEIDEILAIMQEVIEPYQSAVEQLDSIPGVDTLAAQTVIAEISPVPHNYFSTDAKLCSWAGLSPRNDESAGKVKSRKILHGNPYIKSILCQVAWASVRVRNSPFALWFWSHQGKLGKKKAIIAVARKILTLIYKLLQSGEFYDPIIALKAYSSPPLHNS</sequence>
<dbReference type="NCBIfam" id="NF033542">
    <property type="entry name" value="transpos_IS110"/>
    <property type="match status" value="1"/>
</dbReference>
<gene>
    <name evidence="3" type="ORF">SPACI_006750</name>
</gene>
<dbReference type="InterPro" id="IPR002525">
    <property type="entry name" value="Transp_IS110-like_N"/>
</dbReference>
<keyword evidence="4" id="KW-1185">Reference proteome</keyword>
<dbReference type="PANTHER" id="PTHR33055">
    <property type="entry name" value="TRANSPOSASE FOR INSERTION SEQUENCE ELEMENT IS1111A"/>
    <property type="match status" value="1"/>
</dbReference>
<evidence type="ECO:0000259" key="1">
    <source>
        <dbReference type="Pfam" id="PF01548"/>
    </source>
</evidence>
<dbReference type="PANTHER" id="PTHR33055:SF13">
    <property type="entry name" value="TRANSPOSASE"/>
    <property type="match status" value="1"/>
</dbReference>
<proteinExistence type="predicted"/>
<organism evidence="3 4">
    <name type="scientific">Sporomusa acidovorans (strain ATCC 49682 / DSM 3132 / Mol)</name>
    <dbReference type="NCBI Taxonomy" id="1123286"/>
    <lineage>
        <taxon>Bacteria</taxon>
        <taxon>Bacillati</taxon>
        <taxon>Bacillota</taxon>
        <taxon>Negativicutes</taxon>
        <taxon>Selenomonadales</taxon>
        <taxon>Sporomusaceae</taxon>
        <taxon>Sporomusa</taxon>
    </lineage>
</organism>
<reference evidence="3" key="1">
    <citation type="submission" date="2024-05" db="EMBL/GenBank/DDBJ databases">
        <title>Isolation and characterization of Sporomusa carbonis sp. nov., a carboxydotrophic hydrogenogen in the genus of Sporomusa isolated from a charcoal burning pile.</title>
        <authorList>
            <person name="Boeer T."/>
            <person name="Rosenbaum F."/>
            <person name="Eysell L."/>
            <person name="Mueller V."/>
            <person name="Daniel R."/>
            <person name="Poehlein A."/>
        </authorList>
    </citation>
    <scope>NUCLEOTIDE SEQUENCE [LARGE SCALE GENOMIC DNA]</scope>
    <source>
        <strain evidence="3">DSM 3132</strain>
    </source>
</reference>